<dbReference type="CDD" id="cd03505">
    <property type="entry name" value="Delta9-FADS-like"/>
    <property type="match status" value="1"/>
</dbReference>
<name>A0A9W6IUY4_9HYPH</name>
<dbReference type="InterPro" id="IPR015876">
    <property type="entry name" value="Acyl-CoA_DS"/>
</dbReference>
<evidence type="ECO:0000313" key="14">
    <source>
        <dbReference type="Proteomes" id="UP000758856"/>
    </source>
</evidence>
<dbReference type="GO" id="GO:0006631">
    <property type="term" value="P:fatty acid metabolic process"/>
    <property type="evidence" value="ECO:0007669"/>
    <property type="project" value="UniProtKB-KW"/>
</dbReference>
<keyword evidence="3 10" id="KW-0812">Transmembrane</keyword>
<feature type="transmembrane region" description="Helical" evidence="10">
    <location>
        <begin position="63"/>
        <end position="84"/>
    </location>
</feature>
<dbReference type="EC" id="1.14.19.1" evidence="13"/>
<gene>
    <name evidence="12" type="ORF">GCM10008170_18130</name>
    <name evidence="13" type="ORF">JOD31_000711</name>
</gene>
<dbReference type="GO" id="GO:0016020">
    <property type="term" value="C:membrane"/>
    <property type="evidence" value="ECO:0007669"/>
    <property type="project" value="UniProtKB-SubCell"/>
</dbReference>
<comment type="caution">
    <text evidence="12">The sequence shown here is derived from an EMBL/GenBank/DDBJ whole genome shotgun (WGS) entry which is preliminary data.</text>
</comment>
<dbReference type="InterPro" id="IPR005804">
    <property type="entry name" value="FA_desaturase_dom"/>
</dbReference>
<evidence type="ECO:0000256" key="7">
    <source>
        <dbReference type="ARBA" id="ARBA00023004"/>
    </source>
</evidence>
<comment type="similarity">
    <text evidence="2">Belongs to the fatty acid desaturase type 2 family.</text>
</comment>
<dbReference type="PANTHER" id="PTHR11351:SF3">
    <property type="entry name" value="BLL4393 PROTEIN"/>
    <property type="match status" value="1"/>
</dbReference>
<evidence type="ECO:0000256" key="8">
    <source>
        <dbReference type="ARBA" id="ARBA00023098"/>
    </source>
</evidence>
<evidence type="ECO:0000313" key="12">
    <source>
        <dbReference type="EMBL" id="GLK55794.1"/>
    </source>
</evidence>
<evidence type="ECO:0000256" key="2">
    <source>
        <dbReference type="ARBA" id="ARBA00008749"/>
    </source>
</evidence>
<evidence type="ECO:0000256" key="9">
    <source>
        <dbReference type="ARBA" id="ARBA00023136"/>
    </source>
</evidence>
<reference evidence="13 14" key="2">
    <citation type="submission" date="2021-01" db="EMBL/GenBank/DDBJ databases">
        <title>Genomic Encyclopedia of Type Strains, Phase IV (KMG-IV): sequencing the most valuable type-strain genomes for metagenomic binning, comparative biology and taxonomic classification.</title>
        <authorList>
            <person name="Goeker M."/>
        </authorList>
    </citation>
    <scope>NUCLEOTIDE SEQUENCE [LARGE SCALE GENOMIC DNA]</scope>
    <source>
        <strain evidence="13 14">DSM 6130</strain>
    </source>
</reference>
<keyword evidence="8" id="KW-0443">Lipid metabolism</keyword>
<keyword evidence="7" id="KW-0408">Iron</keyword>
<dbReference type="GO" id="GO:0004768">
    <property type="term" value="F:stearoyl-CoA 9-desaturase activity"/>
    <property type="evidence" value="ECO:0007669"/>
    <property type="project" value="UniProtKB-EC"/>
</dbReference>
<dbReference type="EMBL" id="BSFF01000002">
    <property type="protein sequence ID" value="GLK55794.1"/>
    <property type="molecule type" value="Genomic_DNA"/>
</dbReference>
<evidence type="ECO:0000256" key="6">
    <source>
        <dbReference type="ARBA" id="ARBA00023002"/>
    </source>
</evidence>
<dbReference type="Pfam" id="PF00487">
    <property type="entry name" value="FA_desaturase"/>
    <property type="match status" value="1"/>
</dbReference>
<evidence type="ECO:0000256" key="10">
    <source>
        <dbReference type="SAM" id="Phobius"/>
    </source>
</evidence>
<keyword evidence="4" id="KW-0276">Fatty acid metabolism</keyword>
<dbReference type="AlphaFoldDB" id="A0A9W6IUY4"/>
<proteinExistence type="inferred from homology"/>
<dbReference type="Proteomes" id="UP000758856">
    <property type="component" value="Unassembled WGS sequence"/>
</dbReference>
<evidence type="ECO:0000259" key="11">
    <source>
        <dbReference type="Pfam" id="PF00487"/>
    </source>
</evidence>
<reference evidence="12" key="1">
    <citation type="journal article" date="2014" name="Int. J. Syst. Evol. Microbiol.">
        <title>Complete genome sequence of Corynebacterium casei LMG S-19264T (=DSM 44701T), isolated from a smear-ripened cheese.</title>
        <authorList>
            <consortium name="US DOE Joint Genome Institute (JGI-PGF)"/>
            <person name="Walter F."/>
            <person name="Albersmeier A."/>
            <person name="Kalinowski J."/>
            <person name="Ruckert C."/>
        </authorList>
    </citation>
    <scope>NUCLEOTIDE SEQUENCE</scope>
    <source>
        <strain evidence="12">VKM B-1606</strain>
    </source>
</reference>
<dbReference type="Proteomes" id="UP001143400">
    <property type="component" value="Unassembled WGS sequence"/>
</dbReference>
<keyword evidence="9 10" id="KW-0472">Membrane</keyword>
<accession>A0A9W6IUY4</accession>
<evidence type="ECO:0000256" key="1">
    <source>
        <dbReference type="ARBA" id="ARBA00004141"/>
    </source>
</evidence>
<keyword evidence="14" id="KW-1185">Reference proteome</keyword>
<evidence type="ECO:0000256" key="3">
    <source>
        <dbReference type="ARBA" id="ARBA00022692"/>
    </source>
</evidence>
<comment type="subcellular location">
    <subcellularLocation>
        <location evidence="1">Membrane</location>
        <topology evidence="1">Multi-pass membrane protein</topology>
    </subcellularLocation>
</comment>
<evidence type="ECO:0000313" key="15">
    <source>
        <dbReference type="Proteomes" id="UP001143400"/>
    </source>
</evidence>
<feature type="transmembrane region" description="Helical" evidence="10">
    <location>
        <begin position="38"/>
        <end position="57"/>
    </location>
</feature>
<feature type="transmembrane region" description="Helical" evidence="10">
    <location>
        <begin position="190"/>
        <end position="209"/>
    </location>
</feature>
<keyword evidence="5 10" id="KW-1133">Transmembrane helix</keyword>
<dbReference type="EMBL" id="JAFBCY010000001">
    <property type="protein sequence ID" value="MBM7850499.1"/>
    <property type="molecule type" value="Genomic_DNA"/>
</dbReference>
<dbReference type="PANTHER" id="PTHR11351">
    <property type="entry name" value="ACYL-COA DESATURASE"/>
    <property type="match status" value="1"/>
</dbReference>
<sequence>MVALDAASGGGSREGALSHPKAGIKVGGPDALWKRLEYGTLIGGMGLGAMFGVWWMFTHEMTWIEWTSLGVGYVIINVGVGMGYHRYFTHRSFETSTPMRYAIGILAQLCCQGSVLRWVADHRRHHAHADQCGDVHSPVVDGLCNNEGTLKGLFHSHIGWLADSTTTDLDVFARDLQQDPVIMWCHRTRWFWAFVSMAGAPFLFGYAFGGLEHGIGSMLVGGFLRTFLFLNIVLAVNSIGHTFGSERFDNHSHAKNNWILALLTFGDGWHNNHHKHPRNAYAGLAWYEIDVNGYIISGLEKLGLVWNVVRVPNARAD</sequence>
<evidence type="ECO:0000313" key="13">
    <source>
        <dbReference type="EMBL" id="MBM7850499.1"/>
    </source>
</evidence>
<feature type="transmembrane region" description="Helical" evidence="10">
    <location>
        <begin position="215"/>
        <end position="237"/>
    </location>
</feature>
<feature type="domain" description="Fatty acid desaturase" evidence="11">
    <location>
        <begin position="67"/>
        <end position="288"/>
    </location>
</feature>
<organism evidence="12 15">
    <name type="scientific">Methylopila capsulata</name>
    <dbReference type="NCBI Taxonomy" id="61654"/>
    <lineage>
        <taxon>Bacteria</taxon>
        <taxon>Pseudomonadati</taxon>
        <taxon>Pseudomonadota</taxon>
        <taxon>Alphaproteobacteria</taxon>
        <taxon>Hyphomicrobiales</taxon>
        <taxon>Methylopilaceae</taxon>
        <taxon>Methylopila</taxon>
    </lineage>
</organism>
<keyword evidence="6 13" id="KW-0560">Oxidoreductase</keyword>
<protein>
    <submittedName>
        <fullName evidence="12">Acyl-CoA desaturase</fullName>
    </submittedName>
    <submittedName>
        <fullName evidence="13">Stearoyl-CoA desaturase (Delta-9 desaturase)</fullName>
        <ecNumber evidence="13">1.14.19.1</ecNumber>
    </submittedName>
</protein>
<evidence type="ECO:0000256" key="5">
    <source>
        <dbReference type="ARBA" id="ARBA00022989"/>
    </source>
</evidence>
<evidence type="ECO:0000256" key="4">
    <source>
        <dbReference type="ARBA" id="ARBA00022832"/>
    </source>
</evidence>
<reference evidence="12" key="3">
    <citation type="submission" date="2023-01" db="EMBL/GenBank/DDBJ databases">
        <authorList>
            <person name="Sun Q."/>
            <person name="Evtushenko L."/>
        </authorList>
    </citation>
    <scope>NUCLEOTIDE SEQUENCE</scope>
    <source>
        <strain evidence="12">VKM B-1606</strain>
    </source>
</reference>
<dbReference type="RefSeq" id="WP_204948917.1">
    <property type="nucleotide sequence ID" value="NZ_BSFF01000002.1"/>
</dbReference>